<gene>
    <name evidence="2" type="ORF">MYAM1_000247</name>
</gene>
<keyword evidence="1" id="KW-1133">Transmembrane helix</keyword>
<accession>A0AAJ5YNG1</accession>
<evidence type="ECO:0000256" key="1">
    <source>
        <dbReference type="SAM" id="Phobius"/>
    </source>
</evidence>
<name>A0AAJ5YNG1_9BASI</name>
<feature type="transmembrane region" description="Helical" evidence="1">
    <location>
        <begin position="723"/>
        <end position="743"/>
    </location>
</feature>
<protein>
    <submittedName>
        <fullName evidence="2">Uncharacterized protein</fullName>
    </submittedName>
</protein>
<keyword evidence="1" id="KW-0472">Membrane</keyword>
<dbReference type="EMBL" id="CP119943">
    <property type="protein sequence ID" value="WFC97533.1"/>
    <property type="molecule type" value="Genomic_DNA"/>
</dbReference>
<keyword evidence="3" id="KW-1185">Reference proteome</keyword>
<evidence type="ECO:0000313" key="2">
    <source>
        <dbReference type="EMBL" id="WFC97533.1"/>
    </source>
</evidence>
<sequence>MNLFQGEFTTAERGLHLTPEYPSSSLETDQHVHPCDPLGSIIPHVVEREISELAALFSGPDSAQGFDLHRPGFDHDDNWIGIGSWIIKLHETRCLLRWMRALAYQERLETAESDFLSDSPDAVFIKLRKTADYAQRRLDSFLQVYDQEEGKSLFKRRTGTRSDPYDWADTSVTPDPLPEGLPIEEYEILLALQWCVIESWPSSWCDSLPHWLCAQIALSIAYGRYLGLKATVTERKKILQQPHRADICLRDARRQALAFFVFGDCFDDLCLYARSGAMQFLVGDEFAVYGPAAVPPHAELWSEPQRSTNGDLLIPTVDDMLEGSFSHRPLDLLPSLLTIPSTRDTGPKLPNDTRHFSPTLGSLIATVRSVLCSTINLQTLGLSGVLEKAVAGEQDPLPLKHLKGVFLGPPPPCWAHPLQFGAGEQSTFANVRHISISGCLLFQDEAAALAGANDALPNLESITWSMYHNTWEDGAQSIIRSLVILLEGPDASFQASEYTRNPLREPGKHKINLVLQKSDYDAVRAHAPSHLLADPRLCLQSAELTKWLSSGPFAPPEDGAGAAAVPAKAPELTSETVPVIETDELVESKEPGAVLFPVLALLVEFVVLEAEALDAERDVLVAIDVAELLALCAETVAMSIAHPNSAANRIQRKCCFESVSTASDATVPGWPDNDDELFEPDQSDLESIPLRSFGQEASMGTPGTGVRLLRSWRCPPMDTEKAIHFFGALFLILLFVALLPWLAGQSSSSNKSEVVMTNSTRVLPTSSSSATTIPPNGA</sequence>
<organism evidence="2 3">
    <name type="scientific">Malassezia yamatoensis</name>
    <dbReference type="NCBI Taxonomy" id="253288"/>
    <lineage>
        <taxon>Eukaryota</taxon>
        <taxon>Fungi</taxon>
        <taxon>Dikarya</taxon>
        <taxon>Basidiomycota</taxon>
        <taxon>Ustilaginomycotina</taxon>
        <taxon>Malasseziomycetes</taxon>
        <taxon>Malasseziales</taxon>
        <taxon>Malasseziaceae</taxon>
        <taxon>Malassezia</taxon>
    </lineage>
</organism>
<reference evidence="2 3" key="1">
    <citation type="submission" date="2023-03" db="EMBL/GenBank/DDBJ databases">
        <title>Mating type loci evolution in Malassezia.</title>
        <authorList>
            <person name="Coelho M.A."/>
        </authorList>
    </citation>
    <scope>NUCLEOTIDE SEQUENCE [LARGE SCALE GENOMIC DNA]</scope>
    <source>
        <strain evidence="2 3">CBS 9725</strain>
    </source>
</reference>
<evidence type="ECO:0000313" key="3">
    <source>
        <dbReference type="Proteomes" id="UP001219567"/>
    </source>
</evidence>
<dbReference type="Proteomes" id="UP001219567">
    <property type="component" value="Chromosome 1"/>
</dbReference>
<keyword evidence="1" id="KW-0812">Transmembrane</keyword>
<proteinExistence type="predicted"/>
<dbReference type="AlphaFoldDB" id="A0AAJ5YNG1"/>